<dbReference type="RefSeq" id="XP_013331200.1">
    <property type="nucleotide sequence ID" value="XM_013475746.1"/>
</dbReference>
<protein>
    <submittedName>
        <fullName evidence="2">Uncharacterized protein</fullName>
    </submittedName>
</protein>
<reference evidence="2 3" key="1">
    <citation type="submission" date="2015-04" db="EMBL/GenBank/DDBJ databases">
        <authorList>
            <person name="Heijne W.H."/>
            <person name="Fedorova N.D."/>
            <person name="Nierman W.C."/>
            <person name="Vollebregt A.W."/>
            <person name="Zhao Z."/>
            <person name="Wu L."/>
            <person name="Kumar M."/>
            <person name="Stam H."/>
            <person name="van den Berg M.A."/>
            <person name="Pel H.J."/>
        </authorList>
    </citation>
    <scope>NUCLEOTIDE SEQUENCE [LARGE SCALE GENOMIC DNA]</scope>
    <source>
        <strain evidence="2 3">CBS 393.64</strain>
    </source>
</reference>
<gene>
    <name evidence="2" type="ORF">T310_1376</name>
</gene>
<dbReference type="EMBL" id="LASV01000057">
    <property type="protein sequence ID" value="KKA24588.1"/>
    <property type="molecule type" value="Genomic_DNA"/>
</dbReference>
<dbReference type="GeneID" id="25313727"/>
<accession>A0A0F4Z3W8</accession>
<feature type="compositionally biased region" description="Polar residues" evidence="1">
    <location>
        <begin position="20"/>
        <end position="36"/>
    </location>
</feature>
<sequence>MAAVYGEADWFPSFYVRSQSNNEGRLEPTPTTSTPGTKRRDPLAASIKRRLNLVNSSNGQRPKCARRPALNMMRTYKTSSSRRQALCIRLLVVLIYDWLSKIAKGIQDENDEYVACYETDVRLLHSPSPGKKVPDVLLKKRQTRYPVIAVEVGVSEPLTKLFEDAERIFSGSRNTDLVILINIEEHGTRTNGSPWGLTDEDIRGMQDADCLADKILKWHQDHSCPLVGSFTAEIYFYWKDVGHHHQHRPTQPLWTYRFTLDGPVQEGRFTTTTSFSRYLTEDGFRFRFHGKEFPLPLKRMEEELKASLAEFEVWRSGEFASKKWKQVHGSQEY</sequence>
<dbReference type="AlphaFoldDB" id="A0A0F4Z3W8"/>
<evidence type="ECO:0000256" key="1">
    <source>
        <dbReference type="SAM" id="MobiDB-lite"/>
    </source>
</evidence>
<dbReference type="Proteomes" id="UP000053958">
    <property type="component" value="Unassembled WGS sequence"/>
</dbReference>
<name>A0A0F4Z3W8_RASE3</name>
<evidence type="ECO:0000313" key="3">
    <source>
        <dbReference type="Proteomes" id="UP000053958"/>
    </source>
</evidence>
<dbReference type="OrthoDB" id="4406347at2759"/>
<feature type="region of interest" description="Disordered" evidence="1">
    <location>
        <begin position="20"/>
        <end position="42"/>
    </location>
</feature>
<proteinExistence type="predicted"/>
<keyword evidence="3" id="KW-1185">Reference proteome</keyword>
<comment type="caution">
    <text evidence="2">The sequence shown here is derived from an EMBL/GenBank/DDBJ whole genome shotgun (WGS) entry which is preliminary data.</text>
</comment>
<organism evidence="2 3">
    <name type="scientific">Rasamsonia emersonii (strain ATCC 16479 / CBS 393.64 / IMI 116815)</name>
    <dbReference type="NCBI Taxonomy" id="1408163"/>
    <lineage>
        <taxon>Eukaryota</taxon>
        <taxon>Fungi</taxon>
        <taxon>Dikarya</taxon>
        <taxon>Ascomycota</taxon>
        <taxon>Pezizomycotina</taxon>
        <taxon>Eurotiomycetes</taxon>
        <taxon>Eurotiomycetidae</taxon>
        <taxon>Eurotiales</taxon>
        <taxon>Trichocomaceae</taxon>
        <taxon>Rasamsonia</taxon>
    </lineage>
</organism>
<evidence type="ECO:0000313" key="2">
    <source>
        <dbReference type="EMBL" id="KKA24588.1"/>
    </source>
</evidence>